<dbReference type="InterPro" id="IPR000485">
    <property type="entry name" value="AsnC-type_HTH_dom"/>
</dbReference>
<gene>
    <name evidence="5" type="ORF">IHE55_00580</name>
</gene>
<dbReference type="InterPro" id="IPR036390">
    <property type="entry name" value="WH_DNA-bd_sf"/>
</dbReference>
<feature type="domain" description="HTH asnC-type" evidence="4">
    <location>
        <begin position="5"/>
        <end position="80"/>
    </location>
</feature>
<sequence length="169" mass="18364">MSRRLDDTDRALLRALSTDGRRTLRALAKDVELSEPAVRERIQRLERDQVITGYRAAVAPESVDAATAAFIALRFGPGEDVRSTVDEALRREPRVLEAHQVAGDDCYLIKVRVASTGELADLLDRIRAIPPIQSTGTTIVLRTIFERPLLAGDAERTHGDGPAPGANGG</sequence>
<keyword evidence="1" id="KW-0805">Transcription regulation</keyword>
<dbReference type="InterPro" id="IPR011008">
    <property type="entry name" value="Dimeric_a/b-barrel"/>
</dbReference>
<accession>A0ABS0NDZ3</accession>
<dbReference type="PROSITE" id="PS50956">
    <property type="entry name" value="HTH_ASNC_2"/>
    <property type="match status" value="1"/>
</dbReference>
<evidence type="ECO:0000313" key="6">
    <source>
        <dbReference type="Proteomes" id="UP000807371"/>
    </source>
</evidence>
<dbReference type="PRINTS" id="PR00033">
    <property type="entry name" value="HTHASNC"/>
</dbReference>
<dbReference type="Gene3D" id="1.10.10.10">
    <property type="entry name" value="Winged helix-like DNA-binding domain superfamily/Winged helix DNA-binding domain"/>
    <property type="match status" value="1"/>
</dbReference>
<organism evidence="5 6">
    <name type="scientific">Streptomyces pactum</name>
    <dbReference type="NCBI Taxonomy" id="68249"/>
    <lineage>
        <taxon>Bacteria</taxon>
        <taxon>Bacillati</taxon>
        <taxon>Actinomycetota</taxon>
        <taxon>Actinomycetes</taxon>
        <taxon>Kitasatosporales</taxon>
        <taxon>Streptomycetaceae</taxon>
        <taxon>Streptomyces</taxon>
    </lineage>
</organism>
<reference evidence="5 6" key="1">
    <citation type="submission" date="2020-09" db="EMBL/GenBank/DDBJ databases">
        <title>Biosynthesis of the nuclear factor of activated T cells inhibitor NFAT-133 and its congeners in Streptomyces pactum.</title>
        <authorList>
            <person name="Zhou W."/>
            <person name="Posri P."/>
            <person name="Abugrain M.E."/>
            <person name="Weisberg A.J."/>
            <person name="Chang J.H."/>
            <person name="Mahmud T."/>
        </authorList>
    </citation>
    <scope>NUCLEOTIDE SEQUENCE [LARGE SCALE GENOMIC DNA]</scope>
    <source>
        <strain evidence="5 6">ATCC 27456</strain>
    </source>
</reference>
<proteinExistence type="predicted"/>
<keyword evidence="2" id="KW-0238">DNA-binding</keyword>
<dbReference type="PANTHER" id="PTHR30154:SF53">
    <property type="entry name" value="HTH-TYPE TRANSCRIPTIONAL REGULATOR LRPC"/>
    <property type="match status" value="1"/>
</dbReference>
<dbReference type="SUPFAM" id="SSF46785">
    <property type="entry name" value="Winged helix' DNA-binding domain"/>
    <property type="match status" value="1"/>
</dbReference>
<evidence type="ECO:0000259" key="4">
    <source>
        <dbReference type="PROSITE" id="PS50956"/>
    </source>
</evidence>
<dbReference type="EMBL" id="JACYXC010000001">
    <property type="protein sequence ID" value="MBH5333376.1"/>
    <property type="molecule type" value="Genomic_DNA"/>
</dbReference>
<dbReference type="CDD" id="cd00090">
    <property type="entry name" value="HTH_ARSR"/>
    <property type="match status" value="1"/>
</dbReference>
<protein>
    <submittedName>
        <fullName evidence="5">Lrp/AsnC family transcriptional regulator</fullName>
    </submittedName>
</protein>
<evidence type="ECO:0000256" key="2">
    <source>
        <dbReference type="ARBA" id="ARBA00023125"/>
    </source>
</evidence>
<dbReference type="InterPro" id="IPR019888">
    <property type="entry name" value="Tscrpt_reg_AsnC-like"/>
</dbReference>
<dbReference type="SMART" id="SM00344">
    <property type="entry name" value="HTH_ASNC"/>
    <property type="match status" value="1"/>
</dbReference>
<dbReference type="PANTHER" id="PTHR30154">
    <property type="entry name" value="LEUCINE-RESPONSIVE REGULATORY PROTEIN"/>
    <property type="match status" value="1"/>
</dbReference>
<comment type="caution">
    <text evidence="5">The sequence shown here is derived from an EMBL/GenBank/DDBJ whole genome shotgun (WGS) entry which is preliminary data.</text>
</comment>
<dbReference type="InterPro" id="IPR036388">
    <property type="entry name" value="WH-like_DNA-bd_sf"/>
</dbReference>
<keyword evidence="6" id="KW-1185">Reference proteome</keyword>
<evidence type="ECO:0000256" key="1">
    <source>
        <dbReference type="ARBA" id="ARBA00023015"/>
    </source>
</evidence>
<dbReference type="RefSeq" id="WP_197987205.1">
    <property type="nucleotide sequence ID" value="NZ_JACYXC010000001.1"/>
</dbReference>
<dbReference type="InterPro" id="IPR011991">
    <property type="entry name" value="ArsR-like_HTH"/>
</dbReference>
<dbReference type="InterPro" id="IPR019887">
    <property type="entry name" value="Tscrpt_reg_AsnC/Lrp_C"/>
</dbReference>
<dbReference type="SUPFAM" id="SSF54909">
    <property type="entry name" value="Dimeric alpha+beta barrel"/>
    <property type="match status" value="1"/>
</dbReference>
<name>A0ABS0NDZ3_9ACTN</name>
<evidence type="ECO:0000256" key="3">
    <source>
        <dbReference type="ARBA" id="ARBA00023163"/>
    </source>
</evidence>
<evidence type="ECO:0000313" key="5">
    <source>
        <dbReference type="EMBL" id="MBH5333376.1"/>
    </source>
</evidence>
<dbReference type="Gene3D" id="3.30.70.920">
    <property type="match status" value="1"/>
</dbReference>
<dbReference type="Proteomes" id="UP000807371">
    <property type="component" value="Unassembled WGS sequence"/>
</dbReference>
<keyword evidence="3" id="KW-0804">Transcription</keyword>
<dbReference type="Pfam" id="PF01037">
    <property type="entry name" value="AsnC_trans_reg"/>
    <property type="match status" value="1"/>
</dbReference>
<dbReference type="Pfam" id="PF13404">
    <property type="entry name" value="HTH_AsnC-type"/>
    <property type="match status" value="1"/>
</dbReference>